<evidence type="ECO:0000313" key="3">
    <source>
        <dbReference type="Proteomes" id="UP001272242"/>
    </source>
</evidence>
<reference evidence="3" key="1">
    <citation type="journal article" date="2023" name="Mar. Drugs">
        <title>Gemmata algarum, a Novel Planctomycete Isolated from an Algal Mat, Displays Antimicrobial Activity.</title>
        <authorList>
            <person name="Kumar G."/>
            <person name="Kallscheuer N."/>
            <person name="Kashif M."/>
            <person name="Ahamad S."/>
            <person name="Jagadeeshwari U."/>
            <person name="Pannikurungottu S."/>
            <person name="Haufschild T."/>
            <person name="Kabuu M."/>
            <person name="Sasikala C."/>
            <person name="Jogler C."/>
            <person name="Ramana C."/>
        </authorList>
    </citation>
    <scope>NUCLEOTIDE SEQUENCE [LARGE SCALE GENOMIC DNA]</scope>
    <source>
        <strain evidence="3">JC673</strain>
    </source>
</reference>
<dbReference type="RefSeq" id="WP_320685635.1">
    <property type="nucleotide sequence ID" value="NZ_JAXBLV010000056.1"/>
</dbReference>
<feature type="region of interest" description="Disordered" evidence="1">
    <location>
        <begin position="36"/>
        <end position="57"/>
    </location>
</feature>
<proteinExistence type="predicted"/>
<dbReference type="EMBL" id="JAXBLV010000056">
    <property type="protein sequence ID" value="MDY3558753.1"/>
    <property type="molecule type" value="Genomic_DNA"/>
</dbReference>
<keyword evidence="3" id="KW-1185">Reference proteome</keyword>
<evidence type="ECO:0000256" key="1">
    <source>
        <dbReference type="SAM" id="MobiDB-lite"/>
    </source>
</evidence>
<comment type="caution">
    <text evidence="2">The sequence shown here is derived from an EMBL/GenBank/DDBJ whole genome shotgun (WGS) entry which is preliminary data.</text>
</comment>
<protein>
    <submittedName>
        <fullName evidence="2">Uncharacterized protein</fullName>
    </submittedName>
</protein>
<dbReference type="Proteomes" id="UP001272242">
    <property type="component" value="Unassembled WGS sequence"/>
</dbReference>
<gene>
    <name evidence="2" type="ORF">R5W23_005910</name>
</gene>
<accession>A0ABU5ETW4</accession>
<evidence type="ECO:0000313" key="2">
    <source>
        <dbReference type="EMBL" id="MDY3558753.1"/>
    </source>
</evidence>
<organism evidence="2 3">
    <name type="scientific">Gemmata algarum</name>
    <dbReference type="NCBI Taxonomy" id="2975278"/>
    <lineage>
        <taxon>Bacteria</taxon>
        <taxon>Pseudomonadati</taxon>
        <taxon>Planctomycetota</taxon>
        <taxon>Planctomycetia</taxon>
        <taxon>Gemmatales</taxon>
        <taxon>Gemmataceae</taxon>
        <taxon>Gemmata</taxon>
    </lineage>
</organism>
<sequence>MGIVQDRMARPDFGNLPSTTFLNIEAAAINIWPDRDGERHIYSGHGQSDRRTSHVHS</sequence>
<name>A0ABU5ETW4_9BACT</name>